<dbReference type="EMBL" id="CP083681">
    <property type="protein sequence ID" value="UYU73623.1"/>
    <property type="molecule type" value="Genomic_DNA"/>
</dbReference>
<evidence type="ECO:0008006" key="19">
    <source>
        <dbReference type="Google" id="ProtNLM"/>
    </source>
</evidence>
<keyword evidence="1" id="KW-0812">Transmembrane</keyword>
<dbReference type="EMBL" id="CZAP01000004">
    <property type="protein sequence ID" value="CUP26168.1"/>
    <property type="molecule type" value="Genomic_DNA"/>
</dbReference>
<dbReference type="Proteomes" id="UP000284785">
    <property type="component" value="Unassembled WGS sequence"/>
</dbReference>
<evidence type="ECO:0000313" key="14">
    <source>
        <dbReference type="Proteomes" id="UP000440614"/>
    </source>
</evidence>
<evidence type="ECO:0000313" key="12">
    <source>
        <dbReference type="Proteomes" id="UP000095576"/>
    </source>
</evidence>
<feature type="transmembrane region" description="Helical" evidence="1">
    <location>
        <begin position="167"/>
        <end position="185"/>
    </location>
</feature>
<keyword evidence="1" id="KW-0472">Membrane</keyword>
<evidence type="ECO:0000313" key="3">
    <source>
        <dbReference type="EMBL" id="CUP26168.1"/>
    </source>
</evidence>
<feature type="transmembrane region" description="Helical" evidence="1">
    <location>
        <begin position="58"/>
        <end position="78"/>
    </location>
</feature>
<sequence length="196" mass="22132">MEDKRISEKESLELIARMIRETQDNTARYAAYPLLIWGYTTVAISLVVWYFYLQTGVWQINFLWFALPVIAGPLTIFFNRKDKNKGAKNYIDRVTGQIWAVFGVVGFCLSCMAFVVRIDILFVISLLMGMGATLTGLVCKYKPLSIAGMTGIALSFSMLFIHGSGVYLVFAAIFIVMMIVPGHIMNKQMKKQCLKN</sequence>
<dbReference type="EMBL" id="QSJP01000013">
    <property type="protein sequence ID" value="RHD86703.1"/>
    <property type="molecule type" value="Genomic_DNA"/>
</dbReference>
<dbReference type="EMBL" id="JAQNVG010000099">
    <property type="protein sequence ID" value="MDC2239419.1"/>
    <property type="molecule type" value="Genomic_DNA"/>
</dbReference>
<proteinExistence type="predicted"/>
<evidence type="ECO:0000313" key="5">
    <source>
        <dbReference type="EMBL" id="KAB4451496.1"/>
    </source>
</evidence>
<organism evidence="9 13">
    <name type="scientific">Bacteroides thetaiotaomicron</name>
    <dbReference type="NCBI Taxonomy" id="818"/>
    <lineage>
        <taxon>Bacteria</taxon>
        <taxon>Pseudomonadati</taxon>
        <taxon>Bacteroidota</taxon>
        <taxon>Bacteroidia</taxon>
        <taxon>Bacteroidales</taxon>
        <taxon>Bacteroidaceae</taxon>
        <taxon>Bacteroides</taxon>
    </lineage>
</organism>
<evidence type="ECO:0000313" key="17">
    <source>
        <dbReference type="Proteomes" id="UP000500882"/>
    </source>
</evidence>
<name>A0A0P0F8E3_BACT4</name>
<evidence type="ECO:0000313" key="8">
    <source>
        <dbReference type="EMBL" id="MDC2239419.1"/>
    </source>
</evidence>
<dbReference type="EMBL" id="CP083680">
    <property type="protein sequence ID" value="UYU64794.1"/>
    <property type="molecule type" value="Genomic_DNA"/>
</dbReference>
<evidence type="ECO:0000313" key="9">
    <source>
        <dbReference type="EMBL" id="RHD86703.1"/>
    </source>
</evidence>
<dbReference type="EMBL" id="AP022660">
    <property type="protein sequence ID" value="BCA50982.1"/>
    <property type="molecule type" value="Genomic_DNA"/>
</dbReference>
<dbReference type="KEGG" id="btho:Btheta7330_01497"/>
<evidence type="ECO:0000313" key="4">
    <source>
        <dbReference type="EMBL" id="KAB4308772.1"/>
    </source>
</evidence>
<reference evidence="2 17" key="4">
    <citation type="submission" date="2020-02" db="EMBL/GenBank/DDBJ databases">
        <title>Whole-genome sequencing and comparative analysis of the genomes of Bacteroides thetaiotaomicron and Escherichia coli isolated from a healthy resident in Vietnam.</title>
        <authorList>
            <person name="Mohsin M."/>
            <person name="Tanaka K."/>
            <person name="Kawahara R."/>
            <person name="Kondo S."/>
            <person name="Noguchi H."/>
            <person name="Motooka D."/>
            <person name="Nakamura S."/>
            <person name="Khong D.T."/>
            <person name="Nguyen T.N."/>
            <person name="Tran H.T."/>
            <person name="Yamamoto Y."/>
        </authorList>
    </citation>
    <scope>NUCLEOTIDE SEQUENCE [LARGE SCALE GENOMIC DNA]</scope>
    <source>
        <strain evidence="2 17">F9-2</strain>
    </source>
</reference>
<protein>
    <recommendedName>
        <fullName evidence="19">Transmembrane protein</fullName>
    </recommendedName>
</protein>
<feature type="transmembrane region" description="Helical" evidence="1">
    <location>
        <begin position="29"/>
        <end position="52"/>
    </location>
</feature>
<dbReference type="EMBL" id="JAHYQA010000011">
    <property type="protein sequence ID" value="MCE9238983.1"/>
    <property type="molecule type" value="Genomic_DNA"/>
</dbReference>
<reference evidence="9 13" key="2">
    <citation type="submission" date="2018-08" db="EMBL/GenBank/DDBJ databases">
        <title>A genome reference for cultivated species of the human gut microbiota.</title>
        <authorList>
            <person name="Zou Y."/>
            <person name="Xue W."/>
            <person name="Luo G."/>
        </authorList>
    </citation>
    <scope>NUCLEOTIDE SEQUENCE [LARGE SCALE GENOMIC DNA]</scope>
    <source>
        <strain evidence="9 13">AM30-26</strain>
    </source>
</reference>
<feature type="transmembrane region" description="Helical" evidence="1">
    <location>
        <begin position="144"/>
        <end position="161"/>
    </location>
</feature>
<dbReference type="Proteomes" id="UP001217776">
    <property type="component" value="Unassembled WGS sequence"/>
</dbReference>
<reference evidence="10 18" key="5">
    <citation type="submission" date="2021-06" db="EMBL/GenBank/DDBJ databases">
        <title>Interrogation of the integrated mobile genetic elements in gut-associated Bacteroides with a consensus prediction approach.</title>
        <authorList>
            <person name="Campbell D.E."/>
            <person name="Leigh J.R."/>
            <person name="Kim T."/>
            <person name="England W."/>
            <person name="Whitaker R.J."/>
            <person name="Degnan P.H."/>
        </authorList>
    </citation>
    <scope>NUCLEOTIDE SEQUENCE</scope>
    <source>
        <strain evidence="11">VPI-BTDOT2</strain>
        <strain evidence="10 18">WAL8669</strain>
    </source>
</reference>
<feature type="transmembrane region" description="Helical" evidence="1">
    <location>
        <begin position="121"/>
        <end position="139"/>
    </location>
</feature>
<reference evidence="8" key="7">
    <citation type="submission" date="2022-10" db="EMBL/GenBank/DDBJ databases">
        <title>Human gut microbiome strain richness.</title>
        <authorList>
            <person name="Chen-Liaw A."/>
        </authorList>
    </citation>
    <scope>NUCLEOTIDE SEQUENCE</scope>
    <source>
        <strain evidence="8">1001283st1_A3_1001283B150304_161114</strain>
    </source>
</reference>
<reference evidence="7" key="6">
    <citation type="submission" date="2021-07" db="EMBL/GenBank/DDBJ databases">
        <title>Comparative genomics of Bacteroides fragilis group isolates reveals species-dependent resistance mechanisms and validates clinical tools for resistance prediction.</title>
        <authorList>
            <person name="Wallace M.J."/>
            <person name="Jean S."/>
            <person name="Wallace M.A."/>
            <person name="Carey-Ann B.D."/>
            <person name="Dantas G."/>
        </authorList>
    </citation>
    <scope>NUCLEOTIDE SEQUENCE</scope>
    <source>
        <strain evidence="7">BJH_160</strain>
    </source>
</reference>
<evidence type="ECO:0000313" key="16">
    <source>
        <dbReference type="Proteomes" id="UP000488521"/>
    </source>
</evidence>
<evidence type="ECO:0000313" key="7">
    <source>
        <dbReference type="EMBL" id="MCE9238983.1"/>
    </source>
</evidence>
<dbReference type="PATRIC" id="fig|818.23.peg.1532"/>
<evidence type="ECO:0000313" key="10">
    <source>
        <dbReference type="EMBL" id="UYU64794.1"/>
    </source>
</evidence>
<evidence type="ECO:0000313" key="18">
    <source>
        <dbReference type="Proteomes" id="UP001156218"/>
    </source>
</evidence>
<dbReference type="Proteomes" id="UP000440614">
    <property type="component" value="Unassembled WGS sequence"/>
</dbReference>
<dbReference type="EMBL" id="WCSB01000011">
    <property type="protein sequence ID" value="KAB4451496.1"/>
    <property type="molecule type" value="Genomic_DNA"/>
</dbReference>
<dbReference type="Proteomes" id="UP000095576">
    <property type="component" value="Unassembled WGS sequence"/>
</dbReference>
<accession>A0A0P0F8E3</accession>
<evidence type="ECO:0000313" key="2">
    <source>
        <dbReference type="EMBL" id="BCA50982.1"/>
    </source>
</evidence>
<dbReference type="Proteomes" id="UP000460317">
    <property type="component" value="Unassembled WGS sequence"/>
</dbReference>
<evidence type="ECO:0000313" key="13">
    <source>
        <dbReference type="Proteomes" id="UP000284785"/>
    </source>
</evidence>
<evidence type="ECO:0000313" key="15">
    <source>
        <dbReference type="Proteomes" id="UP000460317"/>
    </source>
</evidence>
<reference evidence="14 15" key="3">
    <citation type="journal article" date="2019" name="Nat. Med.">
        <title>A library of human gut bacterial isolates paired with longitudinal multiomics data enables mechanistic microbiome research.</title>
        <authorList>
            <person name="Poyet M."/>
            <person name="Groussin M."/>
            <person name="Gibbons S.M."/>
            <person name="Avila-Pacheco J."/>
            <person name="Jiang X."/>
            <person name="Kearney S.M."/>
            <person name="Perrotta A.R."/>
            <person name="Berdy B."/>
            <person name="Zhao S."/>
            <person name="Lieberman T.D."/>
            <person name="Swanson P.K."/>
            <person name="Smith M."/>
            <person name="Roesemann S."/>
            <person name="Alexander J.E."/>
            <person name="Rich S.A."/>
            <person name="Livny J."/>
            <person name="Vlamakis H."/>
            <person name="Clish C."/>
            <person name="Bullock K."/>
            <person name="Deik A."/>
            <person name="Scott J."/>
            <person name="Pierce K.A."/>
            <person name="Xavier R.J."/>
            <person name="Alm E.J."/>
        </authorList>
    </citation>
    <scope>NUCLEOTIDE SEQUENCE [LARGE SCALE GENOMIC DNA]</scope>
    <source>
        <strain evidence="6 16">BIOML-A156</strain>
        <strain evidence="5 15">BIOML-A165</strain>
        <strain evidence="4 14">BIOML-A188</strain>
    </source>
</reference>
<dbReference type="Proteomes" id="UP000500882">
    <property type="component" value="Chromosome"/>
</dbReference>
<keyword evidence="1" id="KW-1133">Transmembrane helix</keyword>
<feature type="transmembrane region" description="Helical" evidence="1">
    <location>
        <begin position="98"/>
        <end position="115"/>
    </location>
</feature>
<dbReference type="RefSeq" id="WP_008762198.1">
    <property type="nucleotide sequence ID" value="NZ_AP022660.1"/>
</dbReference>
<dbReference type="Proteomes" id="UP001156218">
    <property type="component" value="Chromosome"/>
</dbReference>
<evidence type="ECO:0000313" key="11">
    <source>
        <dbReference type="EMBL" id="UYU73623.1"/>
    </source>
</evidence>
<dbReference type="AlphaFoldDB" id="A0A0P0F8E3"/>
<evidence type="ECO:0000256" key="1">
    <source>
        <dbReference type="SAM" id="Phobius"/>
    </source>
</evidence>
<reference evidence="3 12" key="1">
    <citation type="submission" date="2015-09" db="EMBL/GenBank/DDBJ databases">
        <authorList>
            <consortium name="Pathogen Informatics"/>
        </authorList>
    </citation>
    <scope>NUCLEOTIDE SEQUENCE [LARGE SCALE GENOMIC DNA]</scope>
    <source>
        <strain evidence="3 12">2789STDY5834899</strain>
    </source>
</reference>
<dbReference type="Proteomes" id="UP001200544">
    <property type="component" value="Unassembled WGS sequence"/>
</dbReference>
<dbReference type="Proteomes" id="UP001156216">
    <property type="component" value="Chromosome"/>
</dbReference>
<dbReference type="EMBL" id="WCRS01000011">
    <property type="protein sequence ID" value="KAB4472430.1"/>
    <property type="molecule type" value="Genomic_DNA"/>
</dbReference>
<evidence type="ECO:0000313" key="6">
    <source>
        <dbReference type="EMBL" id="KAB4472430.1"/>
    </source>
</evidence>
<gene>
    <name evidence="2" type="ORF">BatF92_29240</name>
    <name evidence="9" type="ORF">DW780_15185</name>
    <name evidence="3" type="ORF">ERS852511_01603</name>
    <name evidence="6" type="ORF">GAN59_15515</name>
    <name evidence="5" type="ORF">GAN93_13530</name>
    <name evidence="4" type="ORF">GAO51_19020</name>
    <name evidence="7" type="ORF">K0H07_17710</name>
    <name evidence="11" type="ORF">KQP59_11115</name>
    <name evidence="10" type="ORF">KQP68_14505</name>
    <name evidence="8" type="ORF">PO127_27125</name>
</gene>
<dbReference type="EMBL" id="WCSY01000020">
    <property type="protein sequence ID" value="KAB4308772.1"/>
    <property type="molecule type" value="Genomic_DNA"/>
</dbReference>
<accession>C6ITJ7</accession>
<dbReference type="Proteomes" id="UP000488521">
    <property type="component" value="Unassembled WGS sequence"/>
</dbReference>